<evidence type="ECO:0000313" key="2">
    <source>
        <dbReference type="EMBL" id="TCC14401.1"/>
    </source>
</evidence>
<evidence type="ECO:0000313" key="3">
    <source>
        <dbReference type="Proteomes" id="UP000291793"/>
    </source>
</evidence>
<accession>A0A4R0HTP5</accession>
<gene>
    <name evidence="2" type="ORF">E0L21_03310</name>
</gene>
<organism evidence="2 3">
    <name type="scientific">Kosakonia quasisacchari</name>
    <dbReference type="NCBI Taxonomy" id="2529380"/>
    <lineage>
        <taxon>Bacteria</taxon>
        <taxon>Pseudomonadati</taxon>
        <taxon>Pseudomonadota</taxon>
        <taxon>Gammaproteobacteria</taxon>
        <taxon>Enterobacterales</taxon>
        <taxon>Enterobacteriaceae</taxon>
        <taxon>Kosakonia</taxon>
    </lineage>
</organism>
<evidence type="ECO:0000256" key="1">
    <source>
        <dbReference type="SAM" id="MobiDB-lite"/>
    </source>
</evidence>
<reference evidence="2 3" key="1">
    <citation type="submission" date="2019-02" db="EMBL/GenBank/DDBJ databases">
        <title>The draft genome of Kosakonia quasisacchari strain WCHKQ120001.</title>
        <authorList>
            <person name="Wang C."/>
            <person name="Feng Y."/>
            <person name="Zong Z."/>
        </authorList>
    </citation>
    <scope>NUCLEOTIDE SEQUENCE [LARGE SCALE GENOMIC DNA]</scope>
    <source>
        <strain evidence="2 3">WCHKQ120001</strain>
    </source>
</reference>
<dbReference type="AlphaFoldDB" id="A0A4R0HTP5"/>
<feature type="region of interest" description="Disordered" evidence="1">
    <location>
        <begin position="36"/>
        <end position="58"/>
    </location>
</feature>
<dbReference type="OrthoDB" id="9807606at2"/>
<sequence>MLRCARRINDEEARQSGLISLLFQFDGRAGAGAKLSVSHHQSRAAGGRNDQKTVQTRDEMPLRTGVVYEWGLSALIANREDRAAGRAAFQKVDAAV</sequence>
<protein>
    <submittedName>
        <fullName evidence="2">Uncharacterized protein</fullName>
    </submittedName>
</protein>
<dbReference type="EMBL" id="SJOP01000002">
    <property type="protein sequence ID" value="TCC14401.1"/>
    <property type="molecule type" value="Genomic_DNA"/>
</dbReference>
<name>A0A4R0HTP5_9ENTR</name>
<dbReference type="Proteomes" id="UP000291793">
    <property type="component" value="Unassembled WGS sequence"/>
</dbReference>
<proteinExistence type="predicted"/>
<comment type="caution">
    <text evidence="2">The sequence shown here is derived from an EMBL/GenBank/DDBJ whole genome shotgun (WGS) entry which is preliminary data.</text>
</comment>
<feature type="compositionally biased region" description="Basic and acidic residues" evidence="1">
    <location>
        <begin position="49"/>
        <end position="58"/>
    </location>
</feature>
<keyword evidence="3" id="KW-1185">Reference proteome</keyword>